<evidence type="ECO:0000313" key="1">
    <source>
        <dbReference type="EMBL" id="KAK9690219.1"/>
    </source>
</evidence>
<accession>A0AAW1IJC8</accession>
<reference evidence="1" key="1">
    <citation type="submission" date="2024-03" db="EMBL/GenBank/DDBJ databases">
        <title>WGS assembly of Saponaria officinalis var. Norfolk2.</title>
        <authorList>
            <person name="Jenkins J."/>
            <person name="Shu S."/>
            <person name="Grimwood J."/>
            <person name="Barry K."/>
            <person name="Goodstein D."/>
            <person name="Schmutz J."/>
            <person name="Leebens-Mack J."/>
            <person name="Osbourn A."/>
        </authorList>
    </citation>
    <scope>NUCLEOTIDE SEQUENCE [LARGE SCALE GENOMIC DNA]</scope>
    <source>
        <strain evidence="1">JIC</strain>
    </source>
</reference>
<dbReference type="EMBL" id="JBDFQZ010000009">
    <property type="protein sequence ID" value="KAK9690219.1"/>
    <property type="molecule type" value="Genomic_DNA"/>
</dbReference>
<organism evidence="1 2">
    <name type="scientific">Saponaria officinalis</name>
    <name type="common">Common soapwort</name>
    <name type="synonym">Lychnis saponaria</name>
    <dbReference type="NCBI Taxonomy" id="3572"/>
    <lineage>
        <taxon>Eukaryota</taxon>
        <taxon>Viridiplantae</taxon>
        <taxon>Streptophyta</taxon>
        <taxon>Embryophyta</taxon>
        <taxon>Tracheophyta</taxon>
        <taxon>Spermatophyta</taxon>
        <taxon>Magnoliopsida</taxon>
        <taxon>eudicotyledons</taxon>
        <taxon>Gunneridae</taxon>
        <taxon>Pentapetalae</taxon>
        <taxon>Caryophyllales</taxon>
        <taxon>Caryophyllaceae</taxon>
        <taxon>Caryophylleae</taxon>
        <taxon>Saponaria</taxon>
    </lineage>
</organism>
<dbReference type="Proteomes" id="UP001443914">
    <property type="component" value="Unassembled WGS sequence"/>
</dbReference>
<proteinExistence type="predicted"/>
<keyword evidence="2" id="KW-1185">Reference proteome</keyword>
<sequence length="177" mass="19526">MNLLKTCVYMSEIAYHNFSLQCYLTIKLIKSLTLFFLTKTRLKPALPTFPSFKFSGGNMLPTAIEHAHLKSVIPTLFSLFISTKSLTTSTTNRSASTHSDNASVIFNRNVDASLLFTSKNFTNKHGSILPQTHLNFSESGADSSGIALKASIKATFFQDSMAEERESSTLGIESSQR</sequence>
<name>A0AAW1IJC8_SAPOF</name>
<protein>
    <submittedName>
        <fullName evidence="1">Uncharacterized protein</fullName>
    </submittedName>
</protein>
<dbReference type="AlphaFoldDB" id="A0AAW1IJC8"/>
<gene>
    <name evidence="1" type="ORF">RND81_09G113000</name>
</gene>
<evidence type="ECO:0000313" key="2">
    <source>
        <dbReference type="Proteomes" id="UP001443914"/>
    </source>
</evidence>
<comment type="caution">
    <text evidence="1">The sequence shown here is derived from an EMBL/GenBank/DDBJ whole genome shotgun (WGS) entry which is preliminary data.</text>
</comment>